<dbReference type="AlphaFoldDB" id="A0A0E4FTF8"/>
<dbReference type="EMBL" id="AP014685">
    <property type="protein sequence ID" value="BAR55022.1"/>
    <property type="molecule type" value="Genomic_DNA"/>
</dbReference>
<evidence type="ECO:0000313" key="2">
    <source>
        <dbReference type="Proteomes" id="UP000063308"/>
    </source>
</evidence>
<organism evidence="1 2">
    <name type="scientific">Bradyrhizobium diazoefficiens</name>
    <dbReference type="NCBI Taxonomy" id="1355477"/>
    <lineage>
        <taxon>Bacteria</taxon>
        <taxon>Pseudomonadati</taxon>
        <taxon>Pseudomonadota</taxon>
        <taxon>Alphaproteobacteria</taxon>
        <taxon>Hyphomicrobiales</taxon>
        <taxon>Nitrobacteraceae</taxon>
        <taxon>Bradyrhizobium</taxon>
    </lineage>
</organism>
<protein>
    <submittedName>
        <fullName evidence="1">Uncharacterized protein</fullName>
    </submittedName>
</protein>
<gene>
    <name evidence="1" type="ORF">NK6_1838</name>
</gene>
<accession>A0A0E4FTF8</accession>
<reference evidence="1 2" key="1">
    <citation type="submission" date="2014-11" db="EMBL/GenBank/DDBJ databases">
        <title>Symbiosis island explosion on the genome of extra-slow-growing strains of soybean bradyrhizobia with massive insertion sequences.</title>
        <authorList>
            <person name="Iida T."/>
            <person name="Minamisawa K."/>
        </authorList>
    </citation>
    <scope>NUCLEOTIDE SEQUENCE [LARGE SCALE GENOMIC DNA]</scope>
    <source>
        <strain evidence="1 2">NK6</strain>
    </source>
</reference>
<sequence>MSVPTSAFGFALGIADADRIGTSANAQAATPINRMRFMMCYSSNRVCRDD</sequence>
<evidence type="ECO:0000313" key="1">
    <source>
        <dbReference type="EMBL" id="BAR55022.1"/>
    </source>
</evidence>
<dbReference type="Proteomes" id="UP000063308">
    <property type="component" value="Chromosome"/>
</dbReference>
<name>A0A0E4FTF8_9BRAD</name>
<proteinExistence type="predicted"/>